<dbReference type="SUPFAM" id="SSF48726">
    <property type="entry name" value="Immunoglobulin"/>
    <property type="match status" value="3"/>
</dbReference>
<dbReference type="SMR" id="G1T804"/>
<dbReference type="HOGENOM" id="CLU_077975_6_3_1"/>
<keyword evidence="2" id="KW-0393">Immunoglobulin domain</keyword>
<dbReference type="InParanoid" id="G1T804"/>
<reference evidence="4" key="3">
    <citation type="submission" date="2025-09" db="UniProtKB">
        <authorList>
            <consortium name="Ensembl"/>
        </authorList>
    </citation>
    <scope>IDENTIFICATION</scope>
    <source>
        <strain evidence="4">Thorbecke</strain>
    </source>
</reference>
<dbReference type="PANTHER" id="PTHR19944">
    <property type="entry name" value="MHC CLASS II-RELATED"/>
    <property type="match status" value="1"/>
</dbReference>
<keyword evidence="1" id="KW-1015">Disulfide bond</keyword>
<reference evidence="4 5" key="1">
    <citation type="journal article" date="2011" name="Nature">
        <title>A high-resolution map of human evolutionary constraint using 29 mammals.</title>
        <authorList>
            <person name="Lindblad-Toh K."/>
            <person name="Garber M."/>
            <person name="Zuk O."/>
            <person name="Lin M.F."/>
            <person name="Parker B.J."/>
            <person name="Washietl S."/>
            <person name="Kheradpour P."/>
            <person name="Ernst J."/>
            <person name="Jordan G."/>
            <person name="Mauceli E."/>
            <person name="Ward L.D."/>
            <person name="Lowe C.B."/>
            <person name="Holloway A.K."/>
            <person name="Clamp M."/>
            <person name="Gnerre S."/>
            <person name="Alfoldi J."/>
            <person name="Beal K."/>
            <person name="Chang J."/>
            <person name="Clawson H."/>
            <person name="Cuff J."/>
            <person name="Di Palma F."/>
            <person name="Fitzgerald S."/>
            <person name="Flicek P."/>
            <person name="Guttman M."/>
            <person name="Hubisz M.J."/>
            <person name="Jaffe D.B."/>
            <person name="Jungreis I."/>
            <person name="Kent W.J."/>
            <person name="Kostka D."/>
            <person name="Lara M."/>
            <person name="Martins A.L."/>
            <person name="Massingham T."/>
            <person name="Moltke I."/>
            <person name="Raney B.J."/>
            <person name="Rasmussen M.D."/>
            <person name="Robinson J."/>
            <person name="Stark A."/>
            <person name="Vilella A.J."/>
            <person name="Wen J."/>
            <person name="Xie X."/>
            <person name="Zody M.C."/>
            <person name="Baldwin J."/>
            <person name="Bloom T."/>
            <person name="Chin C.W."/>
            <person name="Heiman D."/>
            <person name="Nicol R."/>
            <person name="Nusbaum C."/>
            <person name="Young S."/>
            <person name="Wilkinson J."/>
            <person name="Worley K.C."/>
            <person name="Kovar C.L."/>
            <person name="Muzny D.M."/>
            <person name="Gibbs R.A."/>
            <person name="Cree A."/>
            <person name="Dihn H.H."/>
            <person name="Fowler G."/>
            <person name="Jhangiani S."/>
            <person name="Joshi V."/>
            <person name="Lee S."/>
            <person name="Lewis L.R."/>
            <person name="Nazareth L.V."/>
            <person name="Okwuonu G."/>
            <person name="Santibanez J."/>
            <person name="Warren W.C."/>
            <person name="Mardis E.R."/>
            <person name="Weinstock G.M."/>
            <person name="Wilson R.K."/>
            <person name="Delehaunty K."/>
            <person name="Dooling D."/>
            <person name="Fronik C."/>
            <person name="Fulton L."/>
            <person name="Fulton B."/>
            <person name="Graves T."/>
            <person name="Minx P."/>
            <person name="Sodergren E."/>
            <person name="Birney E."/>
            <person name="Margulies E.H."/>
            <person name="Herrero J."/>
            <person name="Green E.D."/>
            <person name="Haussler D."/>
            <person name="Siepel A."/>
            <person name="Goldman N."/>
            <person name="Pollard K.S."/>
            <person name="Pedersen J.S."/>
            <person name="Lander E.S."/>
            <person name="Kellis M."/>
        </authorList>
    </citation>
    <scope>NUCLEOTIDE SEQUENCE [LARGE SCALE GENOMIC DNA]</scope>
    <source>
        <strain evidence="4 5">Thorbecke inbred</strain>
    </source>
</reference>
<dbReference type="GeneTree" id="ENSGT00940000163371"/>
<evidence type="ECO:0000313" key="5">
    <source>
        <dbReference type="Proteomes" id="UP000001811"/>
    </source>
</evidence>
<protein>
    <recommendedName>
        <fullName evidence="3">Ig-like domain-containing protein</fullName>
    </recommendedName>
</protein>
<dbReference type="PROSITE" id="PS50835">
    <property type="entry name" value="IG_LIKE"/>
    <property type="match status" value="3"/>
</dbReference>
<feature type="domain" description="Ig-like" evidence="3">
    <location>
        <begin position="111"/>
        <end position="205"/>
    </location>
</feature>
<dbReference type="EMBL" id="AAGW02067721">
    <property type="status" value="NOT_ANNOTATED_CDS"/>
    <property type="molecule type" value="Genomic_DNA"/>
</dbReference>
<dbReference type="Ensembl" id="ENSOCUT00000014734.3">
    <property type="protein sequence ID" value="ENSOCUP00000012669.3"/>
    <property type="gene ID" value="ENSOCUG00000021096.2"/>
</dbReference>
<evidence type="ECO:0000313" key="4">
    <source>
        <dbReference type="Ensembl" id="ENSOCUP00000012669.3"/>
    </source>
</evidence>
<organism evidence="4 5">
    <name type="scientific">Oryctolagus cuniculus</name>
    <name type="common">Rabbit</name>
    <dbReference type="NCBI Taxonomy" id="9986"/>
    <lineage>
        <taxon>Eukaryota</taxon>
        <taxon>Metazoa</taxon>
        <taxon>Chordata</taxon>
        <taxon>Craniata</taxon>
        <taxon>Vertebrata</taxon>
        <taxon>Euteleostomi</taxon>
        <taxon>Mammalia</taxon>
        <taxon>Eutheria</taxon>
        <taxon>Euarchontoglires</taxon>
        <taxon>Glires</taxon>
        <taxon>Lagomorpha</taxon>
        <taxon>Leporidae</taxon>
        <taxon>Oryctolagus</taxon>
    </lineage>
</organism>
<proteinExistence type="predicted"/>
<dbReference type="Proteomes" id="UP000001811">
    <property type="component" value="Chromosome 21"/>
</dbReference>
<evidence type="ECO:0000256" key="1">
    <source>
        <dbReference type="ARBA" id="ARBA00023157"/>
    </source>
</evidence>
<name>G1T804_RABIT</name>
<dbReference type="FunFam" id="2.60.40.10:FF:000283">
    <property type="entry name" value="Immunoglobulin kappa constant"/>
    <property type="match status" value="3"/>
</dbReference>
<evidence type="ECO:0000259" key="3">
    <source>
        <dbReference type="PROSITE" id="PS50835"/>
    </source>
</evidence>
<reference evidence="4" key="2">
    <citation type="submission" date="2025-08" db="UniProtKB">
        <authorList>
            <consortium name="Ensembl"/>
        </authorList>
    </citation>
    <scope>IDENTIFICATION</scope>
    <source>
        <strain evidence="4">Thorbecke</strain>
    </source>
</reference>
<dbReference type="Bgee" id="ENSOCUG00000021096">
    <property type="expression patterns" value="Expressed in ovary and 16 other cell types or tissues"/>
</dbReference>
<feature type="domain" description="Ig-like" evidence="3">
    <location>
        <begin position="215"/>
        <end position="309"/>
    </location>
</feature>
<dbReference type="Gene3D" id="2.60.40.10">
    <property type="entry name" value="Immunoglobulins"/>
    <property type="match status" value="3"/>
</dbReference>
<dbReference type="SMART" id="SM00407">
    <property type="entry name" value="IGc1"/>
    <property type="match status" value="3"/>
</dbReference>
<dbReference type="CDD" id="cd07699">
    <property type="entry name" value="IgC1_L"/>
    <property type="match status" value="3"/>
</dbReference>
<feature type="domain" description="Ig-like" evidence="3">
    <location>
        <begin position="7"/>
        <end position="101"/>
    </location>
</feature>
<keyword evidence="5" id="KW-1185">Reference proteome</keyword>
<dbReference type="AlphaFoldDB" id="G1T804"/>
<dbReference type="Pfam" id="PF07654">
    <property type="entry name" value="C1-set"/>
    <property type="match status" value="3"/>
</dbReference>
<dbReference type="InterPro" id="IPR003597">
    <property type="entry name" value="Ig_C1-set"/>
</dbReference>
<dbReference type="InterPro" id="IPR013783">
    <property type="entry name" value="Ig-like_fold"/>
</dbReference>
<dbReference type="InterPro" id="IPR007110">
    <property type="entry name" value="Ig-like_dom"/>
</dbReference>
<dbReference type="eggNOG" id="ENOG502TFGA">
    <property type="taxonomic scope" value="Eukaryota"/>
</dbReference>
<dbReference type="InterPro" id="IPR036179">
    <property type="entry name" value="Ig-like_dom_sf"/>
</dbReference>
<accession>G1T804</accession>
<evidence type="ECO:0000256" key="2">
    <source>
        <dbReference type="ARBA" id="ARBA00023319"/>
    </source>
</evidence>
<sequence length="314" mass="34086">GQPAVTPSVILFPPSSEELKDNKATLVCLINDFYPRTVKVNWKADGNSVTQGVDTTQPSKQSNNKYAASSFLSLSANQWKSYQSVTCQVTHEGHTVEKSLAPAECQPAVTPSVILFPPSSEELKDNKATLVCLINDFYPGTVKVNWKADGTPVTQGVDTTQPSKQSNSKYAASSFLSLSANQWKSYQSVTCQVTHEGHTVEKSLAPAECQPVVTPSLTLFPPSSEELKDNKATLVCLINDFYPGTVTVNWKADGTSITQGMDTTQPSKESNNKYAASSFLSLSANQWKSYQRATCQVTHEGQAMERSLVPAECS</sequence>
<dbReference type="InterPro" id="IPR050160">
    <property type="entry name" value="MHC/Immunoglobulin"/>
</dbReference>
<dbReference type="PANTHER" id="PTHR19944:SF98">
    <property type="entry name" value="IG-LIKE DOMAIN-CONTAINING PROTEIN"/>
    <property type="match status" value="1"/>
</dbReference>